<accession>A0A941E4A9</accession>
<protein>
    <submittedName>
        <fullName evidence="2">Uncharacterized protein</fullName>
    </submittedName>
</protein>
<organism evidence="2 3">
    <name type="scientific">Undibacterium fentianense</name>
    <dbReference type="NCBI Taxonomy" id="2828728"/>
    <lineage>
        <taxon>Bacteria</taxon>
        <taxon>Pseudomonadati</taxon>
        <taxon>Pseudomonadota</taxon>
        <taxon>Betaproteobacteria</taxon>
        <taxon>Burkholderiales</taxon>
        <taxon>Oxalobacteraceae</taxon>
        <taxon>Undibacterium</taxon>
    </lineage>
</organism>
<dbReference type="Proteomes" id="UP000678545">
    <property type="component" value="Unassembled WGS sequence"/>
</dbReference>
<keyword evidence="3" id="KW-1185">Reference proteome</keyword>
<dbReference type="AlphaFoldDB" id="A0A941E4A9"/>
<reference evidence="2" key="1">
    <citation type="submission" date="2021-04" db="EMBL/GenBank/DDBJ databases">
        <title>novel species isolated from subtropical streams in China.</title>
        <authorList>
            <person name="Lu H."/>
        </authorList>
    </citation>
    <scope>NUCLEOTIDE SEQUENCE</scope>
    <source>
        <strain evidence="2">FT137W</strain>
    </source>
</reference>
<gene>
    <name evidence="2" type="ORF">KDM90_12245</name>
</gene>
<sequence>MNFLLKLFGFGATSDTKRNIKRTPEIQASLDRIEARKQKELKEFAEKQRRERLLKPHTPSARDVTRHPVSADEELRRLERRALQPHNDRLQADSGIMANSKMDMWMNTIAPEAPPDTIAPEMRIPDTVFNVETNKFGNS</sequence>
<dbReference type="EMBL" id="JAGSPJ010000005">
    <property type="protein sequence ID" value="MBR7800771.1"/>
    <property type="molecule type" value="Genomic_DNA"/>
</dbReference>
<feature type="region of interest" description="Disordered" evidence="1">
    <location>
        <begin position="46"/>
        <end position="71"/>
    </location>
</feature>
<evidence type="ECO:0000313" key="2">
    <source>
        <dbReference type="EMBL" id="MBR7800771.1"/>
    </source>
</evidence>
<dbReference type="RefSeq" id="WP_212675908.1">
    <property type="nucleotide sequence ID" value="NZ_JAGSPJ010000005.1"/>
</dbReference>
<evidence type="ECO:0000313" key="3">
    <source>
        <dbReference type="Proteomes" id="UP000678545"/>
    </source>
</evidence>
<proteinExistence type="predicted"/>
<name>A0A941E4A9_9BURK</name>
<comment type="caution">
    <text evidence="2">The sequence shown here is derived from an EMBL/GenBank/DDBJ whole genome shotgun (WGS) entry which is preliminary data.</text>
</comment>
<evidence type="ECO:0000256" key="1">
    <source>
        <dbReference type="SAM" id="MobiDB-lite"/>
    </source>
</evidence>